<organism evidence="1 2">
    <name type="scientific">Coprinopsis marcescibilis</name>
    <name type="common">Agaric fungus</name>
    <name type="synonym">Psathyrella marcescibilis</name>
    <dbReference type="NCBI Taxonomy" id="230819"/>
    <lineage>
        <taxon>Eukaryota</taxon>
        <taxon>Fungi</taxon>
        <taxon>Dikarya</taxon>
        <taxon>Basidiomycota</taxon>
        <taxon>Agaricomycotina</taxon>
        <taxon>Agaricomycetes</taxon>
        <taxon>Agaricomycetidae</taxon>
        <taxon>Agaricales</taxon>
        <taxon>Agaricineae</taxon>
        <taxon>Psathyrellaceae</taxon>
        <taxon>Coprinopsis</taxon>
    </lineage>
</organism>
<dbReference type="EMBL" id="ML210462">
    <property type="protein sequence ID" value="TFK17798.1"/>
    <property type="molecule type" value="Genomic_DNA"/>
</dbReference>
<proteinExistence type="predicted"/>
<evidence type="ECO:0000313" key="2">
    <source>
        <dbReference type="Proteomes" id="UP000307440"/>
    </source>
</evidence>
<gene>
    <name evidence="1" type="ORF">FA15DRAFT_661193</name>
</gene>
<name>A0A5C3KD06_COPMA</name>
<keyword evidence="2" id="KW-1185">Reference proteome</keyword>
<dbReference type="Proteomes" id="UP000307440">
    <property type="component" value="Unassembled WGS sequence"/>
</dbReference>
<protein>
    <submittedName>
        <fullName evidence="1">Uncharacterized protein</fullName>
    </submittedName>
</protein>
<dbReference type="AlphaFoldDB" id="A0A5C3KD06"/>
<evidence type="ECO:0000313" key="1">
    <source>
        <dbReference type="EMBL" id="TFK17798.1"/>
    </source>
</evidence>
<accession>A0A5C3KD06</accession>
<reference evidence="1 2" key="1">
    <citation type="journal article" date="2019" name="Nat. Ecol. Evol.">
        <title>Megaphylogeny resolves global patterns of mushroom evolution.</title>
        <authorList>
            <person name="Varga T."/>
            <person name="Krizsan K."/>
            <person name="Foldi C."/>
            <person name="Dima B."/>
            <person name="Sanchez-Garcia M."/>
            <person name="Sanchez-Ramirez S."/>
            <person name="Szollosi G.J."/>
            <person name="Szarkandi J.G."/>
            <person name="Papp V."/>
            <person name="Albert L."/>
            <person name="Andreopoulos W."/>
            <person name="Angelini C."/>
            <person name="Antonin V."/>
            <person name="Barry K.W."/>
            <person name="Bougher N.L."/>
            <person name="Buchanan P."/>
            <person name="Buyck B."/>
            <person name="Bense V."/>
            <person name="Catcheside P."/>
            <person name="Chovatia M."/>
            <person name="Cooper J."/>
            <person name="Damon W."/>
            <person name="Desjardin D."/>
            <person name="Finy P."/>
            <person name="Geml J."/>
            <person name="Haridas S."/>
            <person name="Hughes K."/>
            <person name="Justo A."/>
            <person name="Karasinski D."/>
            <person name="Kautmanova I."/>
            <person name="Kiss B."/>
            <person name="Kocsube S."/>
            <person name="Kotiranta H."/>
            <person name="LaButti K.M."/>
            <person name="Lechner B.E."/>
            <person name="Liimatainen K."/>
            <person name="Lipzen A."/>
            <person name="Lukacs Z."/>
            <person name="Mihaltcheva S."/>
            <person name="Morgado L.N."/>
            <person name="Niskanen T."/>
            <person name="Noordeloos M.E."/>
            <person name="Ohm R.A."/>
            <person name="Ortiz-Santana B."/>
            <person name="Ovrebo C."/>
            <person name="Racz N."/>
            <person name="Riley R."/>
            <person name="Savchenko A."/>
            <person name="Shiryaev A."/>
            <person name="Soop K."/>
            <person name="Spirin V."/>
            <person name="Szebenyi C."/>
            <person name="Tomsovsky M."/>
            <person name="Tulloss R.E."/>
            <person name="Uehling J."/>
            <person name="Grigoriev I.V."/>
            <person name="Vagvolgyi C."/>
            <person name="Papp T."/>
            <person name="Martin F.M."/>
            <person name="Miettinen O."/>
            <person name="Hibbett D.S."/>
            <person name="Nagy L.G."/>
        </authorList>
    </citation>
    <scope>NUCLEOTIDE SEQUENCE [LARGE SCALE GENOMIC DNA]</scope>
    <source>
        <strain evidence="1 2">CBS 121175</strain>
    </source>
</reference>
<sequence>MCVMGVKAHTPITGLDCLDCVCGGWVGNLMSQLQSWTLQSWTACMVDVKAHATVTVLDCSWTARMAWTMCVMGVKAHVTVTVLDCMVGVKARVTVTVLDCIWQVQAKTVGATGYIPRFASIQAYSPGLYCADIVWIFPECSPHTCSSLAYIINTTLDKFCNPFVVIGQLKIVREHISKLQQL</sequence>